<proteinExistence type="predicted"/>
<accession>A0A8J8CJE6</accession>
<dbReference type="Proteomes" id="UP000646053">
    <property type="component" value="Unassembled WGS sequence"/>
</dbReference>
<dbReference type="InterPro" id="IPR036390">
    <property type="entry name" value="WH_DNA-bd_sf"/>
</dbReference>
<dbReference type="GO" id="GO:0003677">
    <property type="term" value="F:DNA binding"/>
    <property type="evidence" value="ECO:0007669"/>
    <property type="project" value="UniProtKB-KW"/>
</dbReference>
<evidence type="ECO:0000256" key="6">
    <source>
        <dbReference type="ARBA" id="ARBA00074315"/>
    </source>
</evidence>
<dbReference type="PANTHER" id="PTHR24567:SF65">
    <property type="entry name" value="REGULATORY PROTEIN CYSR HOMOLOG"/>
    <property type="match status" value="1"/>
</dbReference>
<name>A0A8J8CJE6_9CYAN</name>
<dbReference type="InterPro" id="IPR018490">
    <property type="entry name" value="cNMP-bd_dom_sf"/>
</dbReference>
<keyword evidence="3" id="KW-0010">Activator</keyword>
<evidence type="ECO:0000313" key="8">
    <source>
        <dbReference type="EMBL" id="NDJ18918.1"/>
    </source>
</evidence>
<dbReference type="RefSeq" id="WP_162424441.1">
    <property type="nucleotide sequence ID" value="NZ_WVIE01000021.1"/>
</dbReference>
<dbReference type="InterPro" id="IPR036388">
    <property type="entry name" value="WH-like_DNA-bd_sf"/>
</dbReference>
<keyword evidence="2" id="KW-0238">DNA-binding</keyword>
<dbReference type="Pfam" id="PF13545">
    <property type="entry name" value="HTH_Crp_2"/>
    <property type="match status" value="1"/>
</dbReference>
<dbReference type="InterPro" id="IPR050397">
    <property type="entry name" value="Env_Response_Regulators"/>
</dbReference>
<evidence type="ECO:0000256" key="3">
    <source>
        <dbReference type="ARBA" id="ARBA00023159"/>
    </source>
</evidence>
<dbReference type="CDD" id="cd00038">
    <property type="entry name" value="CAP_ED"/>
    <property type="match status" value="1"/>
</dbReference>
<dbReference type="InterPro" id="IPR012318">
    <property type="entry name" value="HTH_CRP"/>
</dbReference>
<evidence type="ECO:0000256" key="1">
    <source>
        <dbReference type="ARBA" id="ARBA00023015"/>
    </source>
</evidence>
<protein>
    <recommendedName>
        <fullName evidence="6">Global nitrogen regulator</fullName>
    </recommendedName>
</protein>
<evidence type="ECO:0000256" key="2">
    <source>
        <dbReference type="ARBA" id="ARBA00023125"/>
    </source>
</evidence>
<dbReference type="SUPFAM" id="SSF51206">
    <property type="entry name" value="cAMP-binding domain-like"/>
    <property type="match status" value="1"/>
</dbReference>
<dbReference type="InterPro" id="IPR000595">
    <property type="entry name" value="cNMP-bd_dom"/>
</dbReference>
<organism evidence="8 9">
    <name type="scientific">Myxacorys almedinensis A</name>
    <dbReference type="NCBI Taxonomy" id="2690445"/>
    <lineage>
        <taxon>Bacteria</taxon>
        <taxon>Bacillati</taxon>
        <taxon>Cyanobacteriota</taxon>
        <taxon>Cyanophyceae</taxon>
        <taxon>Leptolyngbyales</taxon>
        <taxon>Leptolyngbyaceae</taxon>
        <taxon>Myxacorys</taxon>
        <taxon>Myxacorys almedinensis</taxon>
    </lineage>
</organism>
<keyword evidence="9" id="KW-1185">Reference proteome</keyword>
<evidence type="ECO:0000259" key="7">
    <source>
        <dbReference type="PROSITE" id="PS51063"/>
    </source>
</evidence>
<dbReference type="Gene3D" id="1.10.10.10">
    <property type="entry name" value="Winged helix-like DNA-binding domain superfamily/Winged helix DNA-binding domain"/>
    <property type="match status" value="1"/>
</dbReference>
<keyword evidence="4" id="KW-0804">Transcription</keyword>
<dbReference type="PROSITE" id="PS51063">
    <property type="entry name" value="HTH_CRP_2"/>
    <property type="match status" value="1"/>
</dbReference>
<sequence length="230" mass="25477">MIQSFTSSLSSPADLRQLLEQLYRERSLQPFRSGQPIQMRADEVWIVCRGIVSLNTLYPTGDEALLGVVTASMPFGLPLTGISPYHAIALTDADLMGFTLTEIEKSPALSQGIFPHLARRLQQTEAFLALAGYRRVEERLKQFLLLLQHEVGQPGAEGVRLNVRLTHQQIANAIGTTRVTVTRLLGQLRQEGWITVGANRQIILHNQTMTVHTTNAQTMTVHTANVANSL</sequence>
<comment type="caution">
    <text evidence="8">The sequence shown here is derived from an EMBL/GenBank/DDBJ whole genome shotgun (WGS) entry which is preliminary data.</text>
</comment>
<keyword evidence="1" id="KW-0805">Transcription regulation</keyword>
<dbReference type="InterPro" id="IPR018335">
    <property type="entry name" value="Tscrpt_reg_HTH_Crp-type_CS"/>
</dbReference>
<dbReference type="SMART" id="SM00419">
    <property type="entry name" value="HTH_CRP"/>
    <property type="match status" value="1"/>
</dbReference>
<dbReference type="PANTHER" id="PTHR24567">
    <property type="entry name" value="CRP FAMILY TRANSCRIPTIONAL REGULATORY PROTEIN"/>
    <property type="match status" value="1"/>
</dbReference>
<dbReference type="EMBL" id="WVIE01000021">
    <property type="protein sequence ID" value="NDJ18918.1"/>
    <property type="molecule type" value="Genomic_DNA"/>
</dbReference>
<evidence type="ECO:0000313" key="9">
    <source>
        <dbReference type="Proteomes" id="UP000646053"/>
    </source>
</evidence>
<gene>
    <name evidence="8" type="ORF">GS601_16765</name>
</gene>
<reference evidence="8" key="1">
    <citation type="submission" date="2019-12" db="EMBL/GenBank/DDBJ databases">
        <title>High-Quality draft genome sequences of three cyanobacteria isolated from the limestone walls of the Old Cathedral of Coimbra.</title>
        <authorList>
            <person name="Tiago I."/>
            <person name="Soares F."/>
            <person name="Portugal A."/>
        </authorList>
    </citation>
    <scope>NUCLEOTIDE SEQUENCE</scope>
    <source>
        <strain evidence="8">A</strain>
    </source>
</reference>
<dbReference type="GO" id="GO:0005829">
    <property type="term" value="C:cytosol"/>
    <property type="evidence" value="ECO:0007669"/>
    <property type="project" value="TreeGrafter"/>
</dbReference>
<dbReference type="AlphaFoldDB" id="A0A8J8CJE6"/>
<dbReference type="Gene3D" id="2.60.120.10">
    <property type="entry name" value="Jelly Rolls"/>
    <property type="match status" value="1"/>
</dbReference>
<dbReference type="SUPFAM" id="SSF46785">
    <property type="entry name" value="Winged helix' DNA-binding domain"/>
    <property type="match status" value="1"/>
</dbReference>
<evidence type="ECO:0000256" key="4">
    <source>
        <dbReference type="ARBA" id="ARBA00023163"/>
    </source>
</evidence>
<dbReference type="InterPro" id="IPR014710">
    <property type="entry name" value="RmlC-like_jellyroll"/>
</dbReference>
<dbReference type="FunFam" id="1.10.10.10:FF:000240">
    <property type="entry name" value="Global nitrogen regulator NtcA"/>
    <property type="match status" value="1"/>
</dbReference>
<evidence type="ECO:0000256" key="5">
    <source>
        <dbReference type="ARBA" id="ARBA00055854"/>
    </source>
</evidence>
<dbReference type="PROSITE" id="PS00042">
    <property type="entry name" value="HTH_CRP_1"/>
    <property type="match status" value="1"/>
</dbReference>
<feature type="domain" description="HTH crp-type" evidence="7">
    <location>
        <begin position="134"/>
        <end position="208"/>
    </location>
</feature>
<dbReference type="CDD" id="cd00092">
    <property type="entry name" value="HTH_CRP"/>
    <property type="match status" value="1"/>
</dbReference>
<comment type="function">
    <text evidence="5">Required for full expression of proteins subject to ammonium repression. Transcriptional activator of genes subject to nitrogen control.</text>
</comment>
<dbReference type="GO" id="GO:0003700">
    <property type="term" value="F:DNA-binding transcription factor activity"/>
    <property type="evidence" value="ECO:0007669"/>
    <property type="project" value="InterPro"/>
</dbReference>
<dbReference type="PRINTS" id="PR00034">
    <property type="entry name" value="HTHCRP"/>
</dbReference>